<evidence type="ECO:0000256" key="1">
    <source>
        <dbReference type="SAM" id="MobiDB-lite"/>
    </source>
</evidence>
<feature type="region of interest" description="Disordered" evidence="1">
    <location>
        <begin position="39"/>
        <end position="58"/>
    </location>
</feature>
<accession>A0AAV0BBV0</accession>
<keyword evidence="3" id="KW-1185">Reference proteome</keyword>
<organism evidence="2 3">
    <name type="scientific">Phakopsora pachyrhizi</name>
    <name type="common">Asian soybean rust disease fungus</name>
    <dbReference type="NCBI Taxonomy" id="170000"/>
    <lineage>
        <taxon>Eukaryota</taxon>
        <taxon>Fungi</taxon>
        <taxon>Dikarya</taxon>
        <taxon>Basidiomycota</taxon>
        <taxon>Pucciniomycotina</taxon>
        <taxon>Pucciniomycetes</taxon>
        <taxon>Pucciniales</taxon>
        <taxon>Phakopsoraceae</taxon>
        <taxon>Phakopsora</taxon>
    </lineage>
</organism>
<name>A0AAV0BBV0_PHAPC</name>
<dbReference type="AlphaFoldDB" id="A0AAV0BBV0"/>
<reference evidence="2" key="1">
    <citation type="submission" date="2022-06" db="EMBL/GenBank/DDBJ databases">
        <authorList>
            <consortium name="SYNGENTA / RWTH Aachen University"/>
        </authorList>
    </citation>
    <scope>NUCLEOTIDE SEQUENCE</scope>
</reference>
<dbReference type="EMBL" id="CALTRL010004581">
    <property type="protein sequence ID" value="CAH7683253.1"/>
    <property type="molecule type" value="Genomic_DNA"/>
</dbReference>
<evidence type="ECO:0000313" key="2">
    <source>
        <dbReference type="EMBL" id="CAH7683253.1"/>
    </source>
</evidence>
<comment type="caution">
    <text evidence="2">The sequence shown here is derived from an EMBL/GenBank/DDBJ whole genome shotgun (WGS) entry which is preliminary data.</text>
</comment>
<protein>
    <submittedName>
        <fullName evidence="2">Uncharacterized protein</fullName>
    </submittedName>
</protein>
<proteinExistence type="predicted"/>
<sequence>MTRFFISTNSCQELDWNIILVERRQDNWRRQSDQMEINWKMSEAGSENSQKTLPAKEA</sequence>
<dbReference type="Proteomes" id="UP001153365">
    <property type="component" value="Unassembled WGS sequence"/>
</dbReference>
<gene>
    <name evidence="2" type="ORF">PPACK8108_LOCUS16687</name>
</gene>
<evidence type="ECO:0000313" key="3">
    <source>
        <dbReference type="Proteomes" id="UP001153365"/>
    </source>
</evidence>